<comment type="pathway">
    <text evidence="3">Protein modification; protein glycosylation.</text>
</comment>
<keyword evidence="3" id="KW-1133">Transmembrane helix</keyword>
<accession>A0AAN9B294</accession>
<dbReference type="GO" id="GO:0008107">
    <property type="term" value="F:galactoside 2-alpha-L-fucosyltransferase activity"/>
    <property type="evidence" value="ECO:0007669"/>
    <property type="project" value="InterPro"/>
</dbReference>
<feature type="compositionally biased region" description="Basic and acidic residues" evidence="4">
    <location>
        <begin position="81"/>
        <end position="121"/>
    </location>
</feature>
<feature type="compositionally biased region" description="Low complexity" evidence="4">
    <location>
        <begin position="181"/>
        <end position="192"/>
    </location>
</feature>
<reference evidence="5 6" key="1">
    <citation type="submission" date="2024-02" db="EMBL/GenBank/DDBJ databases">
        <title>Chromosome-scale genome assembly of the rough periwinkle Littorina saxatilis.</title>
        <authorList>
            <person name="De Jode A."/>
            <person name="Faria R."/>
            <person name="Formenti G."/>
            <person name="Sims Y."/>
            <person name="Smith T.P."/>
            <person name="Tracey A."/>
            <person name="Wood J.M.D."/>
            <person name="Zagrodzka Z.B."/>
            <person name="Johannesson K."/>
            <person name="Butlin R.K."/>
            <person name="Leder E.H."/>
        </authorList>
    </citation>
    <scope>NUCLEOTIDE SEQUENCE [LARGE SCALE GENOMIC DNA]</scope>
    <source>
        <strain evidence="5">Snail1</strain>
        <tissue evidence="5">Muscle</tissue>
    </source>
</reference>
<feature type="compositionally biased region" description="Basic and acidic residues" evidence="4">
    <location>
        <begin position="59"/>
        <end position="70"/>
    </location>
</feature>
<dbReference type="PANTHER" id="PTHR11927">
    <property type="entry name" value="GALACTOSIDE 2-L-FUCOSYLTRANSFERASE"/>
    <property type="match status" value="1"/>
</dbReference>
<keyword evidence="3" id="KW-0472">Membrane</keyword>
<name>A0AAN9B294_9CAEN</name>
<keyword evidence="3" id="KW-0333">Golgi apparatus</keyword>
<gene>
    <name evidence="5" type="ORF">V1264_005526</name>
</gene>
<evidence type="ECO:0000256" key="1">
    <source>
        <dbReference type="ARBA" id="ARBA00022676"/>
    </source>
</evidence>
<dbReference type="Proteomes" id="UP001374579">
    <property type="component" value="Unassembled WGS sequence"/>
</dbReference>
<evidence type="ECO:0000313" key="5">
    <source>
        <dbReference type="EMBL" id="KAK7096205.1"/>
    </source>
</evidence>
<feature type="region of interest" description="Disordered" evidence="4">
    <location>
        <begin position="52"/>
        <end position="193"/>
    </location>
</feature>
<dbReference type="EMBL" id="JBAMIC010000014">
    <property type="protein sequence ID" value="KAK7096205.1"/>
    <property type="molecule type" value="Genomic_DNA"/>
</dbReference>
<keyword evidence="3" id="KW-0812">Transmembrane</keyword>
<dbReference type="EC" id="2.4.1.-" evidence="3"/>
<keyword evidence="3" id="KW-0325">Glycoprotein</keyword>
<dbReference type="GO" id="GO:0005975">
    <property type="term" value="P:carbohydrate metabolic process"/>
    <property type="evidence" value="ECO:0007669"/>
    <property type="project" value="InterPro"/>
</dbReference>
<feature type="compositionally biased region" description="Basic and acidic residues" evidence="4">
    <location>
        <begin position="140"/>
        <end position="164"/>
    </location>
</feature>
<evidence type="ECO:0000313" key="6">
    <source>
        <dbReference type="Proteomes" id="UP001374579"/>
    </source>
</evidence>
<sequence length="467" mass="52768">MAFVRQGRYGLFRVFVGVSAVSSLFLALFILTSSQIPSRIFPQTVFRQPQAEVSRQSLQKRDQHNQDENRVSVSGSTTREVTTRKEFEKENDSEEKRGLEKEKDLENKGRLKQEKDSDKVSPKTPVPTVLRENSQNSSASKEEKLSKPEDKSTEPENKPPEPKVKSGSQKKAKKANLQKSTETATPTTLTTTPQVKNGTFWVTVRPGGRMGNHLFMYASLLGIAARNNLTHSPFFPKTALTGSFNLNYHNASRSTRNFTVMGEKFFGSYDSRFERLPKKNVVFAGYLQSWKYFHHIRSTIFREFRFKDGIRRKALTLIEKAVKVKGKVNATRVGVHVRRSDMLNRAVLQSGFKSPPVSFYKKAASYFREKYSDVIFIIVTDGPGWCNENLASDDVVVADKAGPETHLALLTLCDHVISSVGTFGWWGGYLSGGDVVYYKHQIIPMTFRARNIAHADYFLPNWVGIGD</sequence>
<dbReference type="GO" id="GO:0032580">
    <property type="term" value="C:Golgi cisterna membrane"/>
    <property type="evidence" value="ECO:0007669"/>
    <property type="project" value="UniProtKB-SubCell"/>
</dbReference>
<dbReference type="Pfam" id="PF01531">
    <property type="entry name" value="Glyco_transf_11"/>
    <property type="match status" value="1"/>
</dbReference>
<evidence type="ECO:0000256" key="2">
    <source>
        <dbReference type="ARBA" id="ARBA00022679"/>
    </source>
</evidence>
<keyword evidence="1 3" id="KW-0328">Glycosyltransferase</keyword>
<dbReference type="AlphaFoldDB" id="A0AAN9B294"/>
<keyword evidence="6" id="KW-1185">Reference proteome</keyword>
<keyword evidence="2 3" id="KW-0808">Transferase</keyword>
<protein>
    <recommendedName>
        <fullName evidence="3">L-Fucosyltransferase</fullName>
        <ecNumber evidence="3">2.4.1.-</ecNumber>
    </recommendedName>
</protein>
<dbReference type="PANTHER" id="PTHR11927:SF9">
    <property type="entry name" value="L-FUCOSYLTRANSFERASE"/>
    <property type="match status" value="1"/>
</dbReference>
<feature type="transmembrane region" description="Helical" evidence="3">
    <location>
        <begin position="12"/>
        <end position="31"/>
    </location>
</feature>
<organism evidence="5 6">
    <name type="scientific">Littorina saxatilis</name>
    <dbReference type="NCBI Taxonomy" id="31220"/>
    <lineage>
        <taxon>Eukaryota</taxon>
        <taxon>Metazoa</taxon>
        <taxon>Spiralia</taxon>
        <taxon>Lophotrochozoa</taxon>
        <taxon>Mollusca</taxon>
        <taxon>Gastropoda</taxon>
        <taxon>Caenogastropoda</taxon>
        <taxon>Littorinimorpha</taxon>
        <taxon>Littorinoidea</taxon>
        <taxon>Littorinidae</taxon>
        <taxon>Littorina</taxon>
    </lineage>
</organism>
<evidence type="ECO:0000256" key="4">
    <source>
        <dbReference type="SAM" id="MobiDB-lite"/>
    </source>
</evidence>
<dbReference type="InterPro" id="IPR002516">
    <property type="entry name" value="Glyco_trans_11"/>
</dbReference>
<evidence type="ECO:0000256" key="3">
    <source>
        <dbReference type="RuleBase" id="RU363129"/>
    </source>
</evidence>
<feature type="compositionally biased region" description="Polar residues" evidence="4">
    <location>
        <begin position="71"/>
        <end position="80"/>
    </location>
</feature>
<comment type="similarity">
    <text evidence="3">Belongs to the glycosyltransferase 11 family.</text>
</comment>
<dbReference type="CDD" id="cd11301">
    <property type="entry name" value="Fut1_Fut2_like"/>
    <property type="match status" value="1"/>
</dbReference>
<proteinExistence type="inferred from homology"/>
<comment type="caution">
    <text evidence="5">The sequence shown here is derived from an EMBL/GenBank/DDBJ whole genome shotgun (WGS) entry which is preliminary data.</text>
</comment>
<keyword evidence="3" id="KW-0735">Signal-anchor</keyword>
<comment type="subcellular location">
    <subcellularLocation>
        <location evidence="3">Golgi apparatus</location>
        <location evidence="3">Golgi stack membrane</location>
        <topology evidence="3">Single-pass type II membrane protein</topology>
    </subcellularLocation>
</comment>